<dbReference type="InterPro" id="IPR036188">
    <property type="entry name" value="FAD/NAD-bd_sf"/>
</dbReference>
<organism evidence="2 3">
    <name type="scientific">Ditylenchus destructor</name>
    <dbReference type="NCBI Taxonomy" id="166010"/>
    <lineage>
        <taxon>Eukaryota</taxon>
        <taxon>Metazoa</taxon>
        <taxon>Ecdysozoa</taxon>
        <taxon>Nematoda</taxon>
        <taxon>Chromadorea</taxon>
        <taxon>Rhabditida</taxon>
        <taxon>Tylenchina</taxon>
        <taxon>Tylenchomorpha</taxon>
        <taxon>Sphaerularioidea</taxon>
        <taxon>Anguinidae</taxon>
        <taxon>Anguininae</taxon>
        <taxon>Ditylenchus</taxon>
    </lineage>
</organism>
<dbReference type="Gene3D" id="3.50.50.60">
    <property type="entry name" value="FAD/NAD(P)-binding domain"/>
    <property type="match status" value="1"/>
</dbReference>
<name>A0AAD4MPZ5_9BILA</name>
<dbReference type="AlphaFoldDB" id="A0AAD4MPZ5"/>
<keyword evidence="1" id="KW-0472">Membrane</keyword>
<evidence type="ECO:0000313" key="3">
    <source>
        <dbReference type="Proteomes" id="UP001201812"/>
    </source>
</evidence>
<gene>
    <name evidence="2" type="ORF">DdX_18181</name>
</gene>
<feature type="transmembrane region" description="Helical" evidence="1">
    <location>
        <begin position="129"/>
        <end position="150"/>
    </location>
</feature>
<keyword evidence="1" id="KW-1133">Transmembrane helix</keyword>
<proteinExistence type="predicted"/>
<dbReference type="Proteomes" id="UP001201812">
    <property type="component" value="Unassembled WGS sequence"/>
</dbReference>
<sequence length="641" mass="72337">MKSLKDSTGKFASTNANMVQPLETIKNKMAEEKSGKSKPFHSMVLESKKFMWNLYRDGGIGKWIDVFSFIESGDANYSGLAKIYELSTIQSYELDDMINDFLYGEYETNKPNEGEMKGKKSKRKMYRNIVVGGAGPIGLYIALQLFMAGLKVTVANARSEHYARNQDVRLDTHWTVQLRLFLGTQYDILFHGDQALGAFYEKGHYVRINTKILEQTLKERLAALANYVDNKSKENDILRLIYEANVTEIQFPMNSASRFYAILESKPTDESTAMSQKMLKHSDQDGTTKAKLQKKTTTIIDYIRKDDNRIVKADEELIIYDRRMISPKQYAMYELEGKVLDYTLKKLPFDLYVCSGGAHDKIRDKYRIPCNVTLVPIPEEIGVKGVSVTMKEMETFLRKQNFDQLLANSSFLPATLKKKFSNFIELMLYGLVEESGKDKKGETVYNMLGGQLLRGKTPLKDSSIKLGIHENQLAIGFFFLLLRHGVTAAIMLEGDALVNSHFFTGTGISTSRISAEKSVNALKEYNSKGKDLMGTLTEVKNIAIERALRLGQRFLQTQPNKDKIAKKAVIDAIESIEKPGAIGPYRYAIKGKDFYVKVPKFRVETGGKIIEGVITEKGGIDINGTTYYTFIQAVVGESSKK</sequence>
<keyword evidence="3" id="KW-1185">Reference proteome</keyword>
<reference evidence="2" key="1">
    <citation type="submission" date="2022-01" db="EMBL/GenBank/DDBJ databases">
        <title>Genome Sequence Resource for Two Populations of Ditylenchus destructor, the Migratory Endoparasitic Phytonematode.</title>
        <authorList>
            <person name="Zhang H."/>
            <person name="Lin R."/>
            <person name="Xie B."/>
        </authorList>
    </citation>
    <scope>NUCLEOTIDE SEQUENCE</scope>
    <source>
        <strain evidence="2">BazhouSP</strain>
    </source>
</reference>
<keyword evidence="1" id="KW-0812">Transmembrane</keyword>
<dbReference type="EMBL" id="JAKKPZ010000242">
    <property type="protein sequence ID" value="KAI1697939.1"/>
    <property type="molecule type" value="Genomic_DNA"/>
</dbReference>
<comment type="caution">
    <text evidence="2">The sequence shown here is derived from an EMBL/GenBank/DDBJ whole genome shotgun (WGS) entry which is preliminary data.</text>
</comment>
<accession>A0AAD4MPZ5</accession>
<dbReference type="SUPFAM" id="SSF51905">
    <property type="entry name" value="FAD/NAD(P)-binding domain"/>
    <property type="match status" value="1"/>
</dbReference>
<evidence type="ECO:0000256" key="1">
    <source>
        <dbReference type="SAM" id="Phobius"/>
    </source>
</evidence>
<evidence type="ECO:0000313" key="2">
    <source>
        <dbReference type="EMBL" id="KAI1697939.1"/>
    </source>
</evidence>
<protein>
    <submittedName>
        <fullName evidence="2">Uncharacterized protein</fullName>
    </submittedName>
</protein>